<dbReference type="EMBL" id="JZRB01000003">
    <property type="protein sequence ID" value="KJV37024.1"/>
    <property type="molecule type" value="Genomic_DNA"/>
</dbReference>
<evidence type="ECO:0000313" key="2">
    <source>
        <dbReference type="EMBL" id="KJV37024.1"/>
    </source>
</evidence>
<keyword evidence="3" id="KW-1185">Reference proteome</keyword>
<protein>
    <recommendedName>
        <fullName evidence="4">Secreted protein</fullName>
    </recommendedName>
</protein>
<feature type="signal peptide" evidence="1">
    <location>
        <begin position="1"/>
        <end position="18"/>
    </location>
</feature>
<accession>A0A0F3L3T7</accession>
<keyword evidence="1" id="KW-0732">Signal</keyword>
<feature type="chain" id="PRO_5002463546" description="Secreted protein" evidence="1">
    <location>
        <begin position="19"/>
        <end position="187"/>
    </location>
</feature>
<name>A0A0F3L3T7_9GAMM</name>
<dbReference type="RefSeq" id="WP_045827897.1">
    <property type="nucleotide sequence ID" value="NZ_JZRB01000003.1"/>
</dbReference>
<gene>
    <name evidence="2" type="ORF">VI08_02255</name>
</gene>
<organism evidence="2 3">
    <name type="scientific">Luteibacter yeojuensis</name>
    <dbReference type="NCBI Taxonomy" id="345309"/>
    <lineage>
        <taxon>Bacteria</taxon>
        <taxon>Pseudomonadati</taxon>
        <taxon>Pseudomonadota</taxon>
        <taxon>Gammaproteobacteria</taxon>
        <taxon>Lysobacterales</taxon>
        <taxon>Rhodanobacteraceae</taxon>
        <taxon>Luteibacter</taxon>
    </lineage>
</organism>
<dbReference type="OrthoDB" id="5956593at2"/>
<dbReference type="AlphaFoldDB" id="A0A0F3L3T7"/>
<evidence type="ECO:0000313" key="3">
    <source>
        <dbReference type="Proteomes" id="UP000033651"/>
    </source>
</evidence>
<reference evidence="2 3" key="1">
    <citation type="submission" date="2015-03" db="EMBL/GenBank/DDBJ databases">
        <title>Draft genome sequence of Luteibacter yeojuensis strain SU11.</title>
        <authorList>
            <person name="Sulaiman J."/>
            <person name="Priya K."/>
            <person name="Chan K.-G."/>
        </authorList>
    </citation>
    <scope>NUCLEOTIDE SEQUENCE [LARGE SCALE GENOMIC DNA]</scope>
    <source>
        <strain evidence="2 3">SU11</strain>
    </source>
</reference>
<sequence>MTKHGVFLALLIPTAALAAPPAAYTPPPGTPPMAPATAEAAPLDLGPLVDKLVADLTRDSRTQAKSFRMLISLGRPAVPYVVAHLGDSRSLPEQSIWVQAVTGRSDTQYHPWFVHDGLLAVLKELTGFSRAPLTGHLLPSQRAKSVRKWVTFCVERYPRQAAVCQRALQNGAVPGAVADSEVAFSGH</sequence>
<dbReference type="Proteomes" id="UP000033651">
    <property type="component" value="Unassembled WGS sequence"/>
</dbReference>
<comment type="caution">
    <text evidence="2">The sequence shown here is derived from an EMBL/GenBank/DDBJ whole genome shotgun (WGS) entry which is preliminary data.</text>
</comment>
<evidence type="ECO:0000256" key="1">
    <source>
        <dbReference type="SAM" id="SignalP"/>
    </source>
</evidence>
<evidence type="ECO:0008006" key="4">
    <source>
        <dbReference type="Google" id="ProtNLM"/>
    </source>
</evidence>
<dbReference type="PATRIC" id="fig|345309.4.peg.2311"/>
<proteinExistence type="predicted"/>